<evidence type="ECO:0000256" key="23">
    <source>
        <dbReference type="ARBA" id="ARBA00047871"/>
    </source>
</evidence>
<keyword evidence="15" id="KW-0379">Hydroxylation</keyword>
<evidence type="ECO:0000256" key="18">
    <source>
        <dbReference type="ARBA" id="ARBA00032297"/>
    </source>
</evidence>
<evidence type="ECO:0000256" key="5">
    <source>
        <dbReference type="ARBA" id="ARBA00012410"/>
    </source>
</evidence>
<comment type="similarity">
    <text evidence="2">Belongs to the NADP-dependent oxidoreductase L4BD family.</text>
</comment>
<dbReference type="Gene3D" id="3.90.180.10">
    <property type="entry name" value="Medium-chain alcohol dehydrogenases, catalytic domain"/>
    <property type="match status" value="1"/>
</dbReference>
<evidence type="ECO:0000256" key="33">
    <source>
        <dbReference type="ARBA" id="ARBA00049179"/>
    </source>
</evidence>
<keyword evidence="12" id="KW-0007">Acetylation</keyword>
<evidence type="ECO:0000256" key="30">
    <source>
        <dbReference type="ARBA" id="ARBA00048953"/>
    </source>
</evidence>
<dbReference type="SUPFAM" id="SSF50129">
    <property type="entry name" value="GroES-like"/>
    <property type="match status" value="2"/>
</dbReference>
<evidence type="ECO:0000256" key="7">
    <source>
        <dbReference type="ARBA" id="ARBA00022490"/>
    </source>
</evidence>
<name>A0A8B6GJA1_MYTGA</name>
<evidence type="ECO:0000256" key="24">
    <source>
        <dbReference type="ARBA" id="ARBA00047878"/>
    </source>
</evidence>
<comment type="catalytic activity">
    <reaction evidence="26">
        <text>nonan-2-one + NADP(+) = (3E)-nonen-2-one + NADPH + H(+)</text>
        <dbReference type="Rhea" id="RHEA:50616"/>
        <dbReference type="ChEBI" id="CHEBI:15378"/>
        <dbReference type="ChEBI" id="CHEBI:57783"/>
        <dbReference type="ChEBI" id="CHEBI:58349"/>
        <dbReference type="ChEBI" id="CHEBI:77927"/>
        <dbReference type="ChEBI" id="CHEBI:133457"/>
    </reaction>
    <physiologicalReaction direction="right-to-left" evidence="26">
        <dbReference type="Rhea" id="RHEA:50618"/>
    </physiologicalReaction>
</comment>
<evidence type="ECO:0000256" key="22">
    <source>
        <dbReference type="ARBA" id="ARBA00047742"/>
    </source>
</evidence>
<evidence type="ECO:0000256" key="11">
    <source>
        <dbReference type="ARBA" id="ARBA00022857"/>
    </source>
</evidence>
<dbReference type="AlphaFoldDB" id="A0A8B6GJA1"/>
<evidence type="ECO:0000256" key="25">
    <source>
        <dbReference type="ARBA" id="ARBA00047903"/>
    </source>
</evidence>
<comment type="catalytic activity">
    <reaction evidence="28">
        <text>4-hydroxynonanal + NADP(+) = (E)-4-hydroxynon-2-enal + NADPH + H(+)</text>
        <dbReference type="Rhea" id="RHEA:64736"/>
        <dbReference type="ChEBI" id="CHEBI:15378"/>
        <dbReference type="ChEBI" id="CHEBI:57783"/>
        <dbReference type="ChEBI" id="CHEBI:58349"/>
        <dbReference type="ChEBI" id="CHEBI:58968"/>
        <dbReference type="ChEBI" id="CHEBI:156112"/>
    </reaction>
    <physiologicalReaction direction="right-to-left" evidence="28">
        <dbReference type="Rhea" id="RHEA:64738"/>
    </physiologicalReaction>
</comment>
<evidence type="ECO:0000256" key="12">
    <source>
        <dbReference type="ARBA" id="ARBA00022990"/>
    </source>
</evidence>
<evidence type="ECO:0000256" key="2">
    <source>
        <dbReference type="ARBA" id="ARBA00010460"/>
    </source>
</evidence>
<dbReference type="SUPFAM" id="SSF51735">
    <property type="entry name" value="NAD(P)-binding Rossmann-fold domains"/>
    <property type="match status" value="1"/>
</dbReference>
<dbReference type="OrthoDB" id="809632at2759"/>
<dbReference type="GO" id="GO:0047522">
    <property type="term" value="F:15-oxoprostaglandin 13-reductase [NAD(P)+] activity"/>
    <property type="evidence" value="ECO:0007669"/>
    <property type="project" value="UniProtKB-EC"/>
</dbReference>
<comment type="catalytic activity">
    <reaction evidence="25">
        <text>dodecanal + NADP(+) = (2E)-dodecenal + NADPH + H(+)</text>
        <dbReference type="Rhea" id="RHEA:50784"/>
        <dbReference type="ChEBI" id="CHEBI:15378"/>
        <dbReference type="ChEBI" id="CHEBI:27836"/>
        <dbReference type="ChEBI" id="CHEBI:57783"/>
        <dbReference type="ChEBI" id="CHEBI:58349"/>
        <dbReference type="ChEBI" id="CHEBI:133741"/>
    </reaction>
    <physiologicalReaction direction="right-to-left" evidence="25">
        <dbReference type="Rhea" id="RHEA:50786"/>
    </physiologicalReaction>
</comment>
<evidence type="ECO:0000256" key="28">
    <source>
        <dbReference type="ARBA" id="ARBA00048387"/>
    </source>
</evidence>
<keyword evidence="7" id="KW-0963">Cytoplasm</keyword>
<dbReference type="InterPro" id="IPR011032">
    <property type="entry name" value="GroES-like_sf"/>
</dbReference>
<comment type="caution">
    <text evidence="36">The sequence shown here is derived from an EMBL/GenBank/DDBJ whole genome shotgun (WGS) entry which is preliminary data.</text>
</comment>
<evidence type="ECO:0000256" key="16">
    <source>
        <dbReference type="ARBA" id="ARBA00031851"/>
    </source>
</evidence>
<keyword evidence="37" id="KW-1185">Reference proteome</keyword>
<evidence type="ECO:0000256" key="9">
    <source>
        <dbReference type="ARBA" id="ARBA00022553"/>
    </source>
</evidence>
<dbReference type="GO" id="GO:0032440">
    <property type="term" value="F:2-alkenal reductase [NAD(P)H] activity"/>
    <property type="evidence" value="ECO:0007669"/>
    <property type="project" value="UniProtKB-EC"/>
</dbReference>
<evidence type="ECO:0000256" key="1">
    <source>
        <dbReference type="ARBA" id="ARBA00004496"/>
    </source>
</evidence>
<dbReference type="InterPro" id="IPR020843">
    <property type="entry name" value="ER"/>
</dbReference>
<evidence type="ECO:0000256" key="8">
    <source>
        <dbReference type="ARBA" id="ARBA00022501"/>
    </source>
</evidence>
<dbReference type="Pfam" id="PF16884">
    <property type="entry name" value="ADH_N_2"/>
    <property type="match status" value="1"/>
</dbReference>
<keyword evidence="10" id="KW-0276">Fatty acid metabolism</keyword>
<comment type="subcellular location">
    <subcellularLocation>
        <location evidence="1">Cytoplasm</location>
    </subcellularLocation>
</comment>
<dbReference type="PANTHER" id="PTHR43205">
    <property type="entry name" value="PROSTAGLANDIN REDUCTASE"/>
    <property type="match status" value="1"/>
</dbReference>
<comment type="subunit">
    <text evidence="3">Monomer or homodimer.</text>
</comment>
<evidence type="ECO:0000256" key="34">
    <source>
        <dbReference type="ARBA" id="ARBA00049368"/>
    </source>
</evidence>
<evidence type="ECO:0000256" key="14">
    <source>
        <dbReference type="ARBA" id="ARBA00023098"/>
    </source>
</evidence>
<evidence type="ECO:0000256" key="19">
    <source>
        <dbReference type="ARBA" id="ARBA00033119"/>
    </source>
</evidence>
<evidence type="ECO:0000256" key="6">
    <source>
        <dbReference type="ARBA" id="ARBA00020651"/>
    </source>
</evidence>
<accession>A0A8B6GJA1</accession>
<evidence type="ECO:0000313" key="37">
    <source>
        <dbReference type="Proteomes" id="UP000596742"/>
    </source>
</evidence>
<proteinExistence type="inferred from homology"/>
<comment type="catalytic activity">
    <reaction evidence="32">
        <text>13,14-dihydro-15-oxo-prostaglandin E1 + NADP(+) = 15-oxoprostaglandin E1 + NADPH + H(+)</text>
        <dbReference type="Rhea" id="RHEA:50584"/>
        <dbReference type="ChEBI" id="CHEBI:15378"/>
        <dbReference type="ChEBI" id="CHEBI:57401"/>
        <dbReference type="ChEBI" id="CHEBI:57783"/>
        <dbReference type="ChEBI" id="CHEBI:58349"/>
        <dbReference type="ChEBI" id="CHEBI:133408"/>
    </reaction>
    <physiologicalReaction direction="right-to-left" evidence="32">
        <dbReference type="Rhea" id="RHEA:50586"/>
    </physiologicalReaction>
</comment>
<dbReference type="InterPro" id="IPR036291">
    <property type="entry name" value="NAD(P)-bd_dom_sf"/>
</dbReference>
<dbReference type="CDD" id="cd08294">
    <property type="entry name" value="leukotriene_B4_DH_like"/>
    <property type="match status" value="1"/>
</dbReference>
<evidence type="ECO:0000256" key="29">
    <source>
        <dbReference type="ARBA" id="ARBA00048591"/>
    </source>
</evidence>
<protein>
    <recommendedName>
        <fullName evidence="6">Prostaglandin reductase 1</fullName>
        <ecNumber evidence="4">1.3.1.48</ecNumber>
        <ecNumber evidence="5">1.3.1.74</ecNumber>
    </recommendedName>
    <alternativeName>
        <fullName evidence="19">15-oxoprostaglandin 13-reductase</fullName>
    </alternativeName>
    <alternativeName>
        <fullName evidence="17">Dithiolethione-inducible gene 1 protein</fullName>
    </alternativeName>
    <alternativeName>
        <fullName evidence="16">Leukotriene B4 12-hydroxydehydrogenase</fullName>
    </alternativeName>
    <alternativeName>
        <fullName evidence="18">NAD(P)H-dependent alkenal/one oxidoreductase</fullName>
    </alternativeName>
</protein>
<dbReference type="SMART" id="SM00829">
    <property type="entry name" value="PKS_ER"/>
    <property type="match status" value="1"/>
</dbReference>
<comment type="catalytic activity">
    <reaction evidence="20">
        <text>octanal + NADP(+) = (2E)-octenal + NADPH + H(+)</text>
        <dbReference type="Rhea" id="RHEA:50780"/>
        <dbReference type="ChEBI" id="CHEBI:15378"/>
        <dbReference type="ChEBI" id="CHEBI:17935"/>
        <dbReference type="ChEBI" id="CHEBI:57783"/>
        <dbReference type="ChEBI" id="CHEBI:58349"/>
        <dbReference type="ChEBI" id="CHEBI:61748"/>
    </reaction>
    <physiologicalReaction direction="right-to-left" evidence="20">
        <dbReference type="Rhea" id="RHEA:50782"/>
    </physiologicalReaction>
</comment>
<dbReference type="Pfam" id="PF00107">
    <property type="entry name" value="ADH_zinc_N"/>
    <property type="match status" value="1"/>
</dbReference>
<evidence type="ECO:0000256" key="10">
    <source>
        <dbReference type="ARBA" id="ARBA00022832"/>
    </source>
</evidence>
<comment type="catalytic activity">
    <reaction evidence="27">
        <text>13,14-dihydro-15-oxo-PGF2alpha + NADP(+) = 15-oxoprostaglandin F2alpha + NADPH + H(+)</text>
        <dbReference type="Rhea" id="RHEA:50588"/>
        <dbReference type="ChEBI" id="CHEBI:15378"/>
        <dbReference type="ChEBI" id="CHEBI:57783"/>
        <dbReference type="ChEBI" id="CHEBI:58349"/>
        <dbReference type="ChEBI" id="CHEBI:133374"/>
        <dbReference type="ChEBI" id="CHEBI:133409"/>
    </reaction>
    <physiologicalReaction direction="right-to-left" evidence="27">
        <dbReference type="Rhea" id="RHEA:50590"/>
    </physiologicalReaction>
</comment>
<dbReference type="InterPro" id="IPR045010">
    <property type="entry name" value="MDR_fam"/>
</dbReference>
<evidence type="ECO:0000256" key="17">
    <source>
        <dbReference type="ARBA" id="ARBA00032255"/>
    </source>
</evidence>
<dbReference type="FunFam" id="3.40.50.720:FF:000121">
    <property type="entry name" value="Prostaglandin reductase 2"/>
    <property type="match status" value="1"/>
</dbReference>
<evidence type="ECO:0000256" key="15">
    <source>
        <dbReference type="ARBA" id="ARBA00023278"/>
    </source>
</evidence>
<comment type="catalytic activity">
    <reaction evidence="33">
        <text>an n-alkanal + NADP(+) = an alk-2-enal + NADPH + H(+)</text>
        <dbReference type="Rhea" id="RHEA:13737"/>
        <dbReference type="ChEBI" id="CHEBI:12834"/>
        <dbReference type="ChEBI" id="CHEBI:13757"/>
        <dbReference type="ChEBI" id="CHEBI:15378"/>
        <dbReference type="ChEBI" id="CHEBI:57783"/>
        <dbReference type="ChEBI" id="CHEBI:58349"/>
        <dbReference type="EC" id="1.3.1.74"/>
    </reaction>
    <physiologicalReaction direction="right-to-left" evidence="33">
        <dbReference type="Rhea" id="RHEA:13739"/>
    </physiologicalReaction>
</comment>
<keyword evidence="13 36" id="KW-0560">Oxidoreductase</keyword>
<dbReference type="PANTHER" id="PTHR43205:SF7">
    <property type="entry name" value="PROSTAGLANDIN REDUCTASE 1"/>
    <property type="match status" value="1"/>
</dbReference>
<evidence type="ECO:0000256" key="3">
    <source>
        <dbReference type="ARBA" id="ARBA00011852"/>
    </source>
</evidence>
<dbReference type="GO" id="GO:0006693">
    <property type="term" value="P:prostaglandin metabolic process"/>
    <property type="evidence" value="ECO:0007669"/>
    <property type="project" value="UniProtKB-KW"/>
</dbReference>
<comment type="catalytic activity">
    <reaction evidence="21">
        <text>decanal + NADP(+) = (2E)-decenal + NADPH + H(+)</text>
        <dbReference type="Rhea" id="RHEA:50612"/>
        <dbReference type="ChEBI" id="CHEBI:15378"/>
        <dbReference type="ChEBI" id="CHEBI:31457"/>
        <dbReference type="ChEBI" id="CHEBI:57783"/>
        <dbReference type="ChEBI" id="CHEBI:58349"/>
        <dbReference type="ChEBI" id="CHEBI:133455"/>
    </reaction>
    <physiologicalReaction direction="right-to-left" evidence="21">
        <dbReference type="Rhea" id="RHEA:50614"/>
    </physiologicalReaction>
</comment>
<dbReference type="GO" id="GO:0005737">
    <property type="term" value="C:cytoplasm"/>
    <property type="evidence" value="ECO:0007669"/>
    <property type="project" value="UniProtKB-SubCell"/>
</dbReference>
<comment type="catalytic activity">
    <reaction evidence="30">
        <text>6-trans-leukotriene B4 + NADP(+) = 12-oxo-(5S)-hydroxy-(6E,8E,10E,14Z)-eicosatetraenoate + NADPH + H(+)</text>
        <dbReference type="Rhea" id="RHEA:51204"/>
        <dbReference type="ChEBI" id="CHEBI:15378"/>
        <dbReference type="ChEBI" id="CHEBI:57783"/>
        <dbReference type="ChEBI" id="CHEBI:58349"/>
        <dbReference type="ChEBI" id="CHEBI:90723"/>
        <dbReference type="ChEBI" id="CHEBI:133974"/>
    </reaction>
    <physiologicalReaction direction="left-to-right" evidence="30">
        <dbReference type="Rhea" id="RHEA:51205"/>
    </physiologicalReaction>
</comment>
<dbReference type="EMBL" id="UYJE01008579">
    <property type="protein sequence ID" value="VDI64944.1"/>
    <property type="molecule type" value="Genomic_DNA"/>
</dbReference>
<evidence type="ECO:0000313" key="36">
    <source>
        <dbReference type="EMBL" id="VDI64944.1"/>
    </source>
</evidence>
<evidence type="ECO:0000256" key="31">
    <source>
        <dbReference type="ARBA" id="ARBA00049068"/>
    </source>
</evidence>
<evidence type="ECO:0000256" key="13">
    <source>
        <dbReference type="ARBA" id="ARBA00023002"/>
    </source>
</evidence>
<comment type="catalytic activity">
    <reaction evidence="29">
        <text>20-hydroxy-leukotriene B4 + NADP(+) = 12-oxo-20-hydroxy-leukotriene B4 + NADPH + H(+)</text>
        <dbReference type="Rhea" id="RHEA:51208"/>
        <dbReference type="ChEBI" id="CHEBI:15378"/>
        <dbReference type="ChEBI" id="CHEBI:57460"/>
        <dbReference type="ChEBI" id="CHEBI:57783"/>
        <dbReference type="ChEBI" id="CHEBI:58349"/>
        <dbReference type="ChEBI" id="CHEBI:133346"/>
    </reaction>
    <physiologicalReaction direction="left-to-right" evidence="29">
        <dbReference type="Rhea" id="RHEA:51209"/>
    </physiologicalReaction>
</comment>
<evidence type="ECO:0000256" key="32">
    <source>
        <dbReference type="ARBA" id="ARBA00049070"/>
    </source>
</evidence>
<dbReference type="InterPro" id="IPR013149">
    <property type="entry name" value="ADH-like_C"/>
</dbReference>
<dbReference type="EC" id="1.3.1.74" evidence="5"/>
<keyword evidence="14" id="KW-0443">Lipid metabolism</keyword>
<dbReference type="Proteomes" id="UP000596742">
    <property type="component" value="Unassembled WGS sequence"/>
</dbReference>
<dbReference type="InterPro" id="IPR014190">
    <property type="entry name" value="PTGR1"/>
</dbReference>
<dbReference type="InterPro" id="IPR041694">
    <property type="entry name" value="ADH_N_2"/>
</dbReference>
<dbReference type="EC" id="1.3.1.48" evidence="4"/>
<organism evidence="36 37">
    <name type="scientific">Mytilus galloprovincialis</name>
    <name type="common">Mediterranean mussel</name>
    <dbReference type="NCBI Taxonomy" id="29158"/>
    <lineage>
        <taxon>Eukaryota</taxon>
        <taxon>Metazoa</taxon>
        <taxon>Spiralia</taxon>
        <taxon>Lophotrochozoa</taxon>
        <taxon>Mollusca</taxon>
        <taxon>Bivalvia</taxon>
        <taxon>Autobranchia</taxon>
        <taxon>Pteriomorphia</taxon>
        <taxon>Mytilida</taxon>
        <taxon>Mytiloidea</taxon>
        <taxon>Mytilidae</taxon>
        <taxon>Mytilinae</taxon>
        <taxon>Mytilus</taxon>
    </lineage>
</organism>
<evidence type="ECO:0000259" key="35">
    <source>
        <dbReference type="SMART" id="SM00829"/>
    </source>
</evidence>
<reference evidence="36" key="1">
    <citation type="submission" date="2018-11" db="EMBL/GenBank/DDBJ databases">
        <authorList>
            <person name="Alioto T."/>
            <person name="Alioto T."/>
        </authorList>
    </citation>
    <scope>NUCLEOTIDE SEQUENCE</scope>
</reference>
<comment type="catalytic activity">
    <reaction evidence="22">
        <text>pentan-2-one + NADP(+) = (E)-pent-3-en-2-one + NADPH + H(+)</text>
        <dbReference type="Rhea" id="RHEA:50788"/>
        <dbReference type="ChEBI" id="CHEBI:15378"/>
        <dbReference type="ChEBI" id="CHEBI:16472"/>
        <dbReference type="ChEBI" id="CHEBI:57783"/>
        <dbReference type="ChEBI" id="CHEBI:58349"/>
        <dbReference type="ChEBI" id="CHEBI:145276"/>
    </reaction>
    <physiologicalReaction direction="right-to-left" evidence="22">
        <dbReference type="Rhea" id="RHEA:50790"/>
    </physiologicalReaction>
</comment>
<comment type="catalytic activity">
    <reaction evidence="24">
        <text>13,14-dihydro-15-oxo-prostaglandin F1alpha + NADP(+) = 15-oxoprostaglandin F1alpha + NADPH + H(+)</text>
        <dbReference type="Rhea" id="RHEA:50592"/>
        <dbReference type="ChEBI" id="CHEBI:15378"/>
        <dbReference type="ChEBI" id="CHEBI:57783"/>
        <dbReference type="ChEBI" id="CHEBI:58349"/>
        <dbReference type="ChEBI" id="CHEBI:79072"/>
        <dbReference type="ChEBI" id="CHEBI:133411"/>
    </reaction>
    <physiologicalReaction direction="right-to-left" evidence="24">
        <dbReference type="Rhea" id="RHEA:50594"/>
    </physiologicalReaction>
</comment>
<sequence length="326" mass="36144">MVKAKVWKIKAMFHGEPKEDDLELVEEDLPDLKEGEMLIKALYLSVDPYTRPFVSDRAKVGDTMIGEQIARVIESKNSQHPVGTIVRTHAGWRTHTVTSKLTRHMPELGDLPLSTALGVVGMPGMAGYFGFLELCKPTEGETVLVNTASGAVGSVVGQIAKIKKCKVIGFAGTEEKCQWLRELGFDYAYNYKTVKLHEALKEAAPEGIDCYFDNVGGEFTTTVLEHMKTFGRISVCGTISGYNATEQPKGISPFPTILFKQLSVQGFIISGKWLDRYPEGEKQMAQWIKEGKIKYRETVTEGIENMYTAFQGLFKGTNIGKAIIKC</sequence>
<keyword evidence="9" id="KW-0597">Phosphoprotein</keyword>
<keyword evidence="8" id="KW-0644">Prostaglandin metabolism</keyword>
<keyword evidence="11" id="KW-0521">NADP</keyword>
<evidence type="ECO:0000256" key="4">
    <source>
        <dbReference type="ARBA" id="ARBA00011981"/>
    </source>
</evidence>
<evidence type="ECO:0000256" key="21">
    <source>
        <dbReference type="ARBA" id="ARBA00047617"/>
    </source>
</evidence>
<comment type="catalytic activity">
    <reaction evidence="34">
        <text>hexanal + NADP(+) = (E)-hex-2-enal + NADPH + H(+)</text>
        <dbReference type="Rhea" id="RHEA:50776"/>
        <dbReference type="ChEBI" id="CHEBI:15378"/>
        <dbReference type="ChEBI" id="CHEBI:28913"/>
        <dbReference type="ChEBI" id="CHEBI:57783"/>
        <dbReference type="ChEBI" id="CHEBI:58349"/>
        <dbReference type="ChEBI" id="CHEBI:88528"/>
    </reaction>
    <physiologicalReaction direction="right-to-left" evidence="34">
        <dbReference type="Rhea" id="RHEA:50778"/>
    </physiologicalReaction>
</comment>
<dbReference type="Gene3D" id="3.40.50.720">
    <property type="entry name" value="NAD(P)-binding Rossmann-like Domain"/>
    <property type="match status" value="1"/>
</dbReference>
<evidence type="ECO:0000256" key="26">
    <source>
        <dbReference type="ARBA" id="ARBA00048066"/>
    </source>
</evidence>
<feature type="domain" description="Enoyl reductase (ER)" evidence="35">
    <location>
        <begin position="18"/>
        <end position="324"/>
    </location>
</feature>
<comment type="catalytic activity">
    <reaction evidence="31">
        <text>(5S,12S)-dihydroxy-(6E,10E,12E,14Z)-eicosatetraenoate + NADP(+) = 12-oxo-(5S)-hydroxy-(6E,8E,10E,14Z)-eicosatetraenoate + NADPH + H(+)</text>
        <dbReference type="Rhea" id="RHEA:51212"/>
        <dbReference type="ChEBI" id="CHEBI:15378"/>
        <dbReference type="ChEBI" id="CHEBI:57783"/>
        <dbReference type="ChEBI" id="CHEBI:58349"/>
        <dbReference type="ChEBI" id="CHEBI:133974"/>
        <dbReference type="ChEBI" id="CHEBI:133975"/>
    </reaction>
    <physiologicalReaction direction="left-to-right" evidence="31">
        <dbReference type="Rhea" id="RHEA:51213"/>
    </physiologicalReaction>
</comment>
<evidence type="ECO:0000256" key="20">
    <source>
        <dbReference type="ARBA" id="ARBA00047461"/>
    </source>
</evidence>
<evidence type="ECO:0000256" key="27">
    <source>
        <dbReference type="ARBA" id="ARBA00048290"/>
    </source>
</evidence>
<gene>
    <name evidence="36" type="ORF">MGAL_10B042380</name>
</gene>
<comment type="catalytic activity">
    <reaction evidence="23">
        <text>leukotriene B4 + NADP(+) = 12-oxo-leukotriene B4 + NADPH + H(+)</text>
        <dbReference type="Rhea" id="RHEA:50608"/>
        <dbReference type="ChEBI" id="CHEBI:15378"/>
        <dbReference type="ChEBI" id="CHEBI:57461"/>
        <dbReference type="ChEBI" id="CHEBI:57783"/>
        <dbReference type="ChEBI" id="CHEBI:58349"/>
        <dbReference type="ChEBI" id="CHEBI:133309"/>
    </reaction>
    <physiologicalReaction direction="left-to-right" evidence="23">
        <dbReference type="Rhea" id="RHEA:50609"/>
    </physiologicalReaction>
</comment>